<comment type="caution">
    <text evidence="1">The sequence shown here is derived from an EMBL/GenBank/DDBJ whole genome shotgun (WGS) entry which is preliminary data.</text>
</comment>
<protein>
    <submittedName>
        <fullName evidence="1">Uncharacterized protein</fullName>
    </submittedName>
</protein>
<proteinExistence type="predicted"/>
<evidence type="ECO:0000313" key="2">
    <source>
        <dbReference type="Proteomes" id="UP001239111"/>
    </source>
</evidence>
<gene>
    <name evidence="1" type="ORF">QAD02_018326</name>
</gene>
<dbReference type="Proteomes" id="UP001239111">
    <property type="component" value="Chromosome 1"/>
</dbReference>
<reference evidence="1" key="1">
    <citation type="submission" date="2023-04" db="EMBL/GenBank/DDBJ databases">
        <title>A chromosome-level genome assembly of the parasitoid wasp Eretmocerus hayati.</title>
        <authorList>
            <person name="Zhong Y."/>
            <person name="Liu S."/>
            <person name="Liu Y."/>
        </authorList>
    </citation>
    <scope>NUCLEOTIDE SEQUENCE</scope>
    <source>
        <strain evidence="1">ZJU_SS_LIU_2023</strain>
    </source>
</reference>
<keyword evidence="2" id="KW-1185">Reference proteome</keyword>
<organism evidence="1 2">
    <name type="scientific">Eretmocerus hayati</name>
    <dbReference type="NCBI Taxonomy" id="131215"/>
    <lineage>
        <taxon>Eukaryota</taxon>
        <taxon>Metazoa</taxon>
        <taxon>Ecdysozoa</taxon>
        <taxon>Arthropoda</taxon>
        <taxon>Hexapoda</taxon>
        <taxon>Insecta</taxon>
        <taxon>Pterygota</taxon>
        <taxon>Neoptera</taxon>
        <taxon>Endopterygota</taxon>
        <taxon>Hymenoptera</taxon>
        <taxon>Apocrita</taxon>
        <taxon>Proctotrupomorpha</taxon>
        <taxon>Chalcidoidea</taxon>
        <taxon>Aphelinidae</taxon>
        <taxon>Aphelininae</taxon>
        <taxon>Eretmocerus</taxon>
    </lineage>
</organism>
<name>A0ACC2PIW3_9HYME</name>
<sequence>MSRSGERFIIKCEEDGHICQLPQLDVVCDFKTVKVGDIVSFWYSHNGSDELYKGEVLAKSEDVQYIKALYNEMTESKPHKIIDAHDDDAAKKQTIVKRRIQSRKANKNQTQVNQPSSRSRRPQTSRYQTKRTKKGEPDKRVIEDSMNNNVARTKKDTLLDKKAENLKKAQERMNDRTRDFIISSSSTCTTEVCNTSSHEKSRESTQESGRSSSTLLKSISNFSDSAEMGKQPPASSTHATDENDIEPSPENHRQQRNDKRTNTSPPKEQSSAKKQKKDSEDIIVDFERLGITLRSIGEEQLYGENYEGAKMVEVANNIFCKSDNLTDAVCYSENARQCARRLMLGIFRPDALLNNSMTGKRNRRSKKKFLNPVATRTIIDFTLQLQKKKLKLEGTKKWKTELTESSIKEGMRMRLVEFRAENAVSEESEEVTS</sequence>
<accession>A0ACC2PIW3</accession>
<dbReference type="EMBL" id="CM056741">
    <property type="protein sequence ID" value="KAJ8682534.1"/>
    <property type="molecule type" value="Genomic_DNA"/>
</dbReference>
<evidence type="ECO:0000313" key="1">
    <source>
        <dbReference type="EMBL" id="KAJ8682534.1"/>
    </source>
</evidence>